<dbReference type="PROSITE" id="PS51257">
    <property type="entry name" value="PROKAR_LIPOPROTEIN"/>
    <property type="match status" value="1"/>
</dbReference>
<keyword evidence="5" id="KW-1185">Reference proteome</keyword>
<dbReference type="RefSeq" id="WP_033524507.1">
    <property type="nucleotide sequence ID" value="NZ_JAVRFJ010000046.1"/>
</dbReference>
<gene>
    <name evidence="4" type="ORF">RM704_37590</name>
</gene>
<dbReference type="InterPro" id="IPR011047">
    <property type="entry name" value="Quinoprotein_ADH-like_sf"/>
</dbReference>
<sequence length="483" mass="50666">MTKTRTFLVAGTILSLGLLTACGGGGDPEDTEATDGAKPKASPSAGRRTGPAYEGAKLPGLSAEPVWSLRGGGAQSCVHDPAKAAATDVVGFDALTCVLGDAVVLTEDLSEQSRGEEAEEAEETESRFRARLYDPATGEVRRTVDVTIPAEWNGARDRTPDRFIQISEWKDGSPALLVVSGDVVEGDGLKKSAITTTYTMYAPSGKELGSYSLSGEDASGLDVEAGHLRSKEAYKSDTYAPIDGGTPVEVRDRGLDQEPLGAGFGYRVASTWSVVDGSGSRLVVSDRLTGKELWDLGDVDRPSALAEVEESGDLDARLLPLTDDKGILAWAQPGDDADDEILTVVDLRTGRLIAEGPEQDLDELSRGSGNIVLAPDGGTVVTRFGGGAVAWDTGTGAELWRQTDDEHTIEPWGLTAGGVLYASVDGMGLTALELRTKKVLDSDLAPDLIPGLTGDAETLQFTTDGYAVLAGSDLFVFAPGTKR</sequence>
<dbReference type="Pfam" id="PF13360">
    <property type="entry name" value="PQQ_2"/>
    <property type="match status" value="1"/>
</dbReference>
<dbReference type="SUPFAM" id="SSF50998">
    <property type="entry name" value="Quinoprotein alcohol dehydrogenase-like"/>
    <property type="match status" value="1"/>
</dbReference>
<organism evidence="4 5">
    <name type="scientific">Streptomyces gottesmaniae</name>
    <dbReference type="NCBI Taxonomy" id="3075518"/>
    <lineage>
        <taxon>Bacteria</taxon>
        <taxon>Bacillati</taxon>
        <taxon>Actinomycetota</taxon>
        <taxon>Actinomycetes</taxon>
        <taxon>Kitasatosporales</taxon>
        <taxon>Streptomycetaceae</taxon>
        <taxon>Streptomyces</taxon>
    </lineage>
</organism>
<dbReference type="Proteomes" id="UP001180737">
    <property type="component" value="Unassembled WGS sequence"/>
</dbReference>
<evidence type="ECO:0000313" key="5">
    <source>
        <dbReference type="Proteomes" id="UP001180737"/>
    </source>
</evidence>
<dbReference type="InterPro" id="IPR002372">
    <property type="entry name" value="PQQ_rpt_dom"/>
</dbReference>
<evidence type="ECO:0000256" key="1">
    <source>
        <dbReference type="SAM" id="MobiDB-lite"/>
    </source>
</evidence>
<feature type="region of interest" description="Disordered" evidence="1">
    <location>
        <begin position="25"/>
        <end position="57"/>
    </location>
</feature>
<dbReference type="EMBL" id="JAVRFJ010000046">
    <property type="protein sequence ID" value="MDT0573104.1"/>
    <property type="molecule type" value="Genomic_DNA"/>
</dbReference>
<name>A0ABU2ZBX5_9ACTN</name>
<feature type="signal peptide" evidence="2">
    <location>
        <begin position="1"/>
        <end position="21"/>
    </location>
</feature>
<feature type="domain" description="Pyrrolo-quinoline quinone repeat" evidence="3">
    <location>
        <begin position="339"/>
        <end position="436"/>
    </location>
</feature>
<dbReference type="InterPro" id="IPR015943">
    <property type="entry name" value="WD40/YVTN_repeat-like_dom_sf"/>
</dbReference>
<evidence type="ECO:0000313" key="4">
    <source>
        <dbReference type="EMBL" id="MDT0573104.1"/>
    </source>
</evidence>
<reference evidence="4" key="1">
    <citation type="submission" date="2024-05" db="EMBL/GenBank/DDBJ databases">
        <title>30 novel species of actinomycetes from the DSMZ collection.</title>
        <authorList>
            <person name="Nouioui I."/>
        </authorList>
    </citation>
    <scope>NUCLEOTIDE SEQUENCE</scope>
    <source>
        <strain evidence="4">DSM 3412</strain>
    </source>
</reference>
<evidence type="ECO:0000259" key="3">
    <source>
        <dbReference type="Pfam" id="PF13360"/>
    </source>
</evidence>
<protein>
    <submittedName>
        <fullName evidence="4">PQQ-binding-like beta-propeller repeat protein</fullName>
    </submittedName>
</protein>
<accession>A0ABU2ZBX5</accession>
<evidence type="ECO:0000256" key="2">
    <source>
        <dbReference type="SAM" id="SignalP"/>
    </source>
</evidence>
<dbReference type="Gene3D" id="2.130.10.10">
    <property type="entry name" value="YVTN repeat-like/Quinoprotein amine dehydrogenase"/>
    <property type="match status" value="1"/>
</dbReference>
<keyword evidence="2" id="KW-0732">Signal</keyword>
<proteinExistence type="predicted"/>
<feature type="chain" id="PRO_5046039642" evidence="2">
    <location>
        <begin position="22"/>
        <end position="483"/>
    </location>
</feature>
<comment type="caution">
    <text evidence="4">The sequence shown here is derived from an EMBL/GenBank/DDBJ whole genome shotgun (WGS) entry which is preliminary data.</text>
</comment>